<dbReference type="InterPro" id="IPR050935">
    <property type="entry name" value="Bromo_chromatin_reader"/>
</dbReference>
<reference evidence="6" key="1">
    <citation type="submission" date="2023-02" db="EMBL/GenBank/DDBJ databases">
        <title>Identification and recombinant expression of a fungal hydrolase from Papiliotrema laurentii that hydrolyzes apple cutin and clears colloidal polyester polyurethane.</title>
        <authorList>
            <consortium name="DOE Joint Genome Institute"/>
            <person name="Roman V.A."/>
            <person name="Bojanowski C."/>
            <person name="Crable B.R."/>
            <person name="Wagner D.N."/>
            <person name="Hung C.S."/>
            <person name="Nadeau L.J."/>
            <person name="Schratz L."/>
            <person name="Haridas S."/>
            <person name="Pangilinan J."/>
            <person name="Lipzen A."/>
            <person name="Na H."/>
            <person name="Yan M."/>
            <person name="Ng V."/>
            <person name="Grigoriev I.V."/>
            <person name="Spatafora J.W."/>
            <person name="Barlow D."/>
            <person name="Biffinger J."/>
            <person name="Kelley-Loughnane N."/>
            <person name="Varaljay V.A."/>
            <person name="Crookes-Goodson W.J."/>
        </authorList>
    </citation>
    <scope>NUCLEOTIDE SEQUENCE</scope>
    <source>
        <strain evidence="6">5307AH</strain>
    </source>
</reference>
<feature type="compositionally biased region" description="Pro residues" evidence="3">
    <location>
        <begin position="129"/>
        <end position="145"/>
    </location>
</feature>
<dbReference type="GO" id="GO:0006338">
    <property type="term" value="P:chromatin remodeling"/>
    <property type="evidence" value="ECO:0007669"/>
    <property type="project" value="TreeGrafter"/>
</dbReference>
<evidence type="ECO:0000256" key="2">
    <source>
        <dbReference type="PROSITE-ProRule" id="PRU00035"/>
    </source>
</evidence>
<accession>A0AAD9FTY4</accession>
<keyword evidence="7" id="KW-1185">Reference proteome</keyword>
<feature type="compositionally biased region" description="Basic residues" evidence="3">
    <location>
        <begin position="835"/>
        <end position="851"/>
    </location>
</feature>
<feature type="compositionally biased region" description="Basic residues" evidence="3">
    <location>
        <begin position="706"/>
        <end position="720"/>
    </location>
</feature>
<dbReference type="PROSITE" id="PS51525">
    <property type="entry name" value="NET"/>
    <property type="match status" value="1"/>
</dbReference>
<evidence type="ECO:0000313" key="7">
    <source>
        <dbReference type="Proteomes" id="UP001182556"/>
    </source>
</evidence>
<evidence type="ECO:0000256" key="3">
    <source>
        <dbReference type="SAM" id="MobiDB-lite"/>
    </source>
</evidence>
<dbReference type="InterPro" id="IPR038336">
    <property type="entry name" value="NET_sf"/>
</dbReference>
<comment type="caution">
    <text evidence="6">The sequence shown here is derived from an EMBL/GenBank/DDBJ whole genome shotgun (WGS) entry which is preliminary data.</text>
</comment>
<dbReference type="GO" id="GO:0005634">
    <property type="term" value="C:nucleus"/>
    <property type="evidence" value="ECO:0007669"/>
    <property type="project" value="TreeGrafter"/>
</dbReference>
<protein>
    <submittedName>
        <fullName evidence="6">Bromodomain transcription initiation factor</fullName>
    </submittedName>
</protein>
<feature type="compositionally biased region" description="Basic and acidic residues" evidence="3">
    <location>
        <begin position="410"/>
        <end position="423"/>
    </location>
</feature>
<dbReference type="InterPro" id="IPR001487">
    <property type="entry name" value="Bromodomain"/>
</dbReference>
<sequence>MSSEPTPVPSVVNDASAVDVPLAGGDVAAAAAPLKPLLNPLQASATPPASTIVEPPQTPNPQNPAAQAMENGAEPSAGVVDVNANGSGAPVDDAEGSAPIAPTSAIAPPAQPEAAVITPATPISREDTAPPPLPIDAPVPPSPPAPKDEEPPVLSPDAIPPAVPTPTVITTESPAALESTPAIEPVSTPVQNGNATEPSIVEPTASIIPTQEPVPAAQSAQPAEAMDVDQPAQAVPPSAPGLEPRGSEGSLKRAGETLEGREEKRVKEESAPLAAGTASPAVAQSTPQPPAQTVPAPVAQPLAAPPPPVTQPLPTDSSLPIFDPNGPAPPWLTYTEPAPRPAGPSTPLTITQHKHLLSSIRALKKIKEAANFLEPVNVVLFGIPHYAQIITKPMDLGTVEQKLIVSDPRGPPKDKSKMSKWDPSKGNYRSVSEVVADVRQIWENTRKFNGPNHVVSLAAKKLDDTFEKMLRNLPAEPAAPAHASSPAAPSPAAGPSHPRRPSVSQVPAPRRSSDGPDSSRPKREIHPPPSKDLGYNDGAARKPKRRNDPQLQWASRTLKSIETAAKNYNTVTPFLYPVEEIIKAIPQYADVIRQPIDLLRIRSKLDEGEYEDVSQVDDDIRLMVRNAQVFNPREDPVHIAAAGYLELWNEKWRNLPPKQEARDLSEDPLADDFIEDESDEEDGRLLQKLEEQVTALQAQIADIRARRAQRRSRPPKKGKAAKGGAARKQSLTKASPGPGANGHAPKKPRKSRDAGVYKEDEEMYSEEETGQITLLQKQELAEKIGQCDPDTLGKAIQIIQQTTDLGSNNEEIELDIDTLPARTVTKLYNLVVRGGRKAPKNKNRPLKKTGRKATGGANRKFMNEDEEADRIRKMEAQLQSFDAGKSQAGGFGYDDEGDDSSEEESSDED</sequence>
<dbReference type="GO" id="GO:0006355">
    <property type="term" value="P:regulation of DNA-templated transcription"/>
    <property type="evidence" value="ECO:0007669"/>
    <property type="project" value="TreeGrafter"/>
</dbReference>
<dbReference type="Gene3D" id="1.20.1270.220">
    <property type="match status" value="1"/>
</dbReference>
<feature type="domain" description="Bromo" evidence="4">
    <location>
        <begin position="364"/>
        <end position="456"/>
    </location>
</feature>
<feature type="region of interest" description="Disordered" evidence="3">
    <location>
        <begin position="704"/>
        <end position="770"/>
    </location>
</feature>
<gene>
    <name evidence="6" type="ORF">DB88DRAFT_156844</name>
</gene>
<dbReference type="Pfam" id="PF17035">
    <property type="entry name" value="BET"/>
    <property type="match status" value="1"/>
</dbReference>
<dbReference type="PANTHER" id="PTHR22880">
    <property type="entry name" value="FALZ-RELATED BROMODOMAIN-CONTAINING PROTEINS"/>
    <property type="match status" value="1"/>
</dbReference>
<dbReference type="AlphaFoldDB" id="A0AAD9FTY4"/>
<dbReference type="EMBL" id="JAODAN010000002">
    <property type="protein sequence ID" value="KAK1926264.1"/>
    <property type="molecule type" value="Genomic_DNA"/>
</dbReference>
<feature type="compositionally biased region" description="Basic and acidic residues" evidence="3">
    <location>
        <begin position="511"/>
        <end position="526"/>
    </location>
</feature>
<feature type="region of interest" description="Disordered" evidence="3">
    <location>
        <begin position="405"/>
        <end position="427"/>
    </location>
</feature>
<feature type="region of interest" description="Disordered" evidence="3">
    <location>
        <begin position="476"/>
        <end position="551"/>
    </location>
</feature>
<feature type="domain" description="NET" evidence="5">
    <location>
        <begin position="762"/>
        <end position="842"/>
    </location>
</feature>
<keyword evidence="6" id="KW-0396">Initiation factor</keyword>
<feature type="compositionally biased region" description="Polar residues" evidence="3">
    <location>
        <begin position="188"/>
        <end position="197"/>
    </location>
</feature>
<proteinExistence type="predicted"/>
<dbReference type="Gene3D" id="1.20.920.10">
    <property type="entry name" value="Bromodomain-like"/>
    <property type="match status" value="2"/>
</dbReference>
<dbReference type="InterPro" id="IPR027353">
    <property type="entry name" value="NET_dom"/>
</dbReference>
<feature type="compositionally biased region" description="Acidic residues" evidence="3">
    <location>
        <begin position="893"/>
        <end position="909"/>
    </location>
</feature>
<evidence type="ECO:0000256" key="1">
    <source>
        <dbReference type="ARBA" id="ARBA00023117"/>
    </source>
</evidence>
<keyword evidence="1 2" id="KW-0103">Bromodomain</keyword>
<evidence type="ECO:0000259" key="5">
    <source>
        <dbReference type="PROSITE" id="PS51525"/>
    </source>
</evidence>
<feature type="region of interest" description="Disordered" evidence="3">
    <location>
        <begin position="835"/>
        <end position="909"/>
    </location>
</feature>
<dbReference type="SUPFAM" id="SSF47370">
    <property type="entry name" value="Bromodomain"/>
    <property type="match status" value="2"/>
</dbReference>
<feature type="compositionally biased region" description="Low complexity" evidence="3">
    <location>
        <begin position="476"/>
        <end position="496"/>
    </location>
</feature>
<feature type="region of interest" description="Disordered" evidence="3">
    <location>
        <begin position="40"/>
        <end position="331"/>
    </location>
</feature>
<dbReference type="CDD" id="cd04369">
    <property type="entry name" value="Bromodomain"/>
    <property type="match status" value="1"/>
</dbReference>
<dbReference type="PRINTS" id="PR00503">
    <property type="entry name" value="BROMODOMAIN"/>
</dbReference>
<dbReference type="GO" id="GO:0000785">
    <property type="term" value="C:chromatin"/>
    <property type="evidence" value="ECO:0007669"/>
    <property type="project" value="TreeGrafter"/>
</dbReference>
<dbReference type="PANTHER" id="PTHR22880:SF225">
    <property type="entry name" value="BROMODOMAIN-CONTAINING PROTEIN BET-1-RELATED"/>
    <property type="match status" value="1"/>
</dbReference>
<feature type="compositionally biased region" description="Low complexity" evidence="3">
    <location>
        <begin position="97"/>
        <end position="108"/>
    </location>
</feature>
<dbReference type="PROSITE" id="PS50014">
    <property type="entry name" value="BROMODOMAIN_2"/>
    <property type="match status" value="2"/>
</dbReference>
<name>A0AAD9FTY4_PAPLA</name>
<keyword evidence="6" id="KW-0648">Protein biosynthesis</keyword>
<feature type="compositionally biased region" description="Low complexity" evidence="3">
    <location>
        <begin position="293"/>
        <end position="302"/>
    </location>
</feature>
<organism evidence="6 7">
    <name type="scientific">Papiliotrema laurentii</name>
    <name type="common">Cryptococcus laurentii</name>
    <dbReference type="NCBI Taxonomy" id="5418"/>
    <lineage>
        <taxon>Eukaryota</taxon>
        <taxon>Fungi</taxon>
        <taxon>Dikarya</taxon>
        <taxon>Basidiomycota</taxon>
        <taxon>Agaricomycotina</taxon>
        <taxon>Tremellomycetes</taxon>
        <taxon>Tremellales</taxon>
        <taxon>Rhynchogastremaceae</taxon>
        <taxon>Papiliotrema</taxon>
    </lineage>
</organism>
<dbReference type="GO" id="GO:0003743">
    <property type="term" value="F:translation initiation factor activity"/>
    <property type="evidence" value="ECO:0007669"/>
    <property type="project" value="UniProtKB-KW"/>
</dbReference>
<dbReference type="Pfam" id="PF00439">
    <property type="entry name" value="Bromodomain"/>
    <property type="match status" value="2"/>
</dbReference>
<dbReference type="SMART" id="SM00297">
    <property type="entry name" value="BROMO"/>
    <property type="match status" value="2"/>
</dbReference>
<feature type="compositionally biased region" description="Basic and acidic residues" evidence="3">
    <location>
        <begin position="250"/>
        <end position="270"/>
    </location>
</feature>
<feature type="domain" description="Bromo" evidence="4">
    <location>
        <begin position="566"/>
        <end position="638"/>
    </location>
</feature>
<feature type="compositionally biased region" description="Acidic residues" evidence="3">
    <location>
        <begin position="759"/>
        <end position="769"/>
    </location>
</feature>
<evidence type="ECO:0000313" key="6">
    <source>
        <dbReference type="EMBL" id="KAK1926264.1"/>
    </source>
</evidence>
<evidence type="ECO:0000259" key="4">
    <source>
        <dbReference type="PROSITE" id="PS50014"/>
    </source>
</evidence>
<dbReference type="InterPro" id="IPR036427">
    <property type="entry name" value="Bromodomain-like_sf"/>
</dbReference>
<dbReference type="Proteomes" id="UP001182556">
    <property type="component" value="Unassembled WGS sequence"/>
</dbReference>